<dbReference type="Proteomes" id="UP000541535">
    <property type="component" value="Unassembled WGS sequence"/>
</dbReference>
<protein>
    <submittedName>
        <fullName evidence="2">Pimeloyl-ACP methyl ester carboxylesterase</fullName>
    </submittedName>
</protein>
<feature type="domain" description="Serine aminopeptidase S33" evidence="1">
    <location>
        <begin position="57"/>
        <end position="204"/>
    </location>
</feature>
<dbReference type="AlphaFoldDB" id="A0A7W5BCS8"/>
<dbReference type="EMBL" id="JACHXD010000011">
    <property type="protein sequence ID" value="MBB3120751.1"/>
    <property type="molecule type" value="Genomic_DNA"/>
</dbReference>
<sequence>MVEADTQLTLVLLPGMDGTATLFEPLIAALGDSFHIRRVAYPCDQALGYRELAEVARQALPVDGKFILLGESFSGPIAIALAAAQPDGLLGVVLCSTFARNPHPLFKPLRGLADILPVKLLPNAVLSYFLMGRFSTPQLRVALDGALAQVSAAAFRARLKAVLAVDVSAQLQRLQVPLLYLQARHDRVVPAGAARHIASTYPATRIAALDGPHFLLQIAPQAAAAAIQAYALELAEASIRSRQNLEA</sequence>
<proteinExistence type="predicted"/>
<dbReference type="Pfam" id="PF12146">
    <property type="entry name" value="Hydrolase_4"/>
    <property type="match status" value="1"/>
</dbReference>
<reference evidence="2 3" key="1">
    <citation type="submission" date="2020-08" db="EMBL/GenBank/DDBJ databases">
        <title>Genomic Encyclopedia of Type Strains, Phase III (KMG-III): the genomes of soil and plant-associated and newly described type strains.</title>
        <authorList>
            <person name="Whitman W."/>
        </authorList>
    </citation>
    <scope>NUCLEOTIDE SEQUENCE [LARGE SCALE GENOMIC DNA]</scope>
    <source>
        <strain evidence="2 3">CECT 8897</strain>
    </source>
</reference>
<keyword evidence="3" id="KW-1185">Reference proteome</keyword>
<accession>A0A7W5BCS8</accession>
<dbReference type="InterPro" id="IPR029058">
    <property type="entry name" value="AB_hydrolase_fold"/>
</dbReference>
<organism evidence="2 3">
    <name type="scientific">Pseudoduganella violacea</name>
    <dbReference type="NCBI Taxonomy" id="1715466"/>
    <lineage>
        <taxon>Bacteria</taxon>
        <taxon>Pseudomonadati</taxon>
        <taxon>Pseudomonadota</taxon>
        <taxon>Betaproteobacteria</taxon>
        <taxon>Burkholderiales</taxon>
        <taxon>Oxalobacteraceae</taxon>
        <taxon>Telluria group</taxon>
        <taxon>Pseudoduganella</taxon>
    </lineage>
</organism>
<dbReference type="Gene3D" id="3.40.50.1820">
    <property type="entry name" value="alpha/beta hydrolase"/>
    <property type="match status" value="1"/>
</dbReference>
<dbReference type="RefSeq" id="WP_183442516.1">
    <property type="nucleotide sequence ID" value="NZ_JACHXD010000011.1"/>
</dbReference>
<evidence type="ECO:0000259" key="1">
    <source>
        <dbReference type="Pfam" id="PF12146"/>
    </source>
</evidence>
<dbReference type="SUPFAM" id="SSF53474">
    <property type="entry name" value="alpha/beta-Hydrolases"/>
    <property type="match status" value="1"/>
</dbReference>
<comment type="caution">
    <text evidence="2">The sequence shown here is derived from an EMBL/GenBank/DDBJ whole genome shotgun (WGS) entry which is preliminary data.</text>
</comment>
<evidence type="ECO:0000313" key="2">
    <source>
        <dbReference type="EMBL" id="MBB3120751.1"/>
    </source>
</evidence>
<name>A0A7W5BCS8_9BURK</name>
<gene>
    <name evidence="2" type="ORF">FHS03_003821</name>
</gene>
<dbReference type="InterPro" id="IPR022742">
    <property type="entry name" value="Hydrolase_4"/>
</dbReference>
<evidence type="ECO:0000313" key="3">
    <source>
        <dbReference type="Proteomes" id="UP000541535"/>
    </source>
</evidence>